<evidence type="ECO:0000256" key="1">
    <source>
        <dbReference type="SAM" id="MobiDB-lite"/>
    </source>
</evidence>
<dbReference type="EMBL" id="JBIGHX010000012">
    <property type="protein sequence ID" value="MFG6464846.1"/>
    <property type="molecule type" value="Genomic_DNA"/>
</dbReference>
<feature type="compositionally biased region" description="Pro residues" evidence="1">
    <location>
        <begin position="420"/>
        <end position="439"/>
    </location>
</feature>
<feature type="transmembrane region" description="Helical" evidence="2">
    <location>
        <begin position="635"/>
        <end position="659"/>
    </location>
</feature>
<gene>
    <name evidence="3" type="ORF">ACG04Q_24955</name>
</gene>
<accession>A0ABW7GSR5</accession>
<dbReference type="Proteomes" id="UP001606302">
    <property type="component" value="Unassembled WGS sequence"/>
</dbReference>
<evidence type="ECO:0000313" key="3">
    <source>
        <dbReference type="EMBL" id="MFG6464846.1"/>
    </source>
</evidence>
<keyword evidence="2" id="KW-1133">Transmembrane helix</keyword>
<reference evidence="3 4" key="1">
    <citation type="submission" date="2024-08" db="EMBL/GenBank/DDBJ databases">
        <authorList>
            <person name="Lu H."/>
        </authorList>
    </citation>
    <scope>NUCLEOTIDE SEQUENCE [LARGE SCALE GENOMIC DNA]</scope>
    <source>
        <strain evidence="3 4">DXS20W</strain>
    </source>
</reference>
<keyword evidence="4" id="KW-1185">Reference proteome</keyword>
<protein>
    <submittedName>
        <fullName evidence="3">Uncharacterized protein</fullName>
    </submittedName>
</protein>
<comment type="caution">
    <text evidence="3">The sequence shown here is derived from an EMBL/GenBank/DDBJ whole genome shotgun (WGS) entry which is preliminary data.</text>
</comment>
<name>A0ABW7GSR5_9BURK</name>
<keyword evidence="2" id="KW-0812">Transmembrane</keyword>
<evidence type="ECO:0000256" key="2">
    <source>
        <dbReference type="SAM" id="Phobius"/>
    </source>
</evidence>
<evidence type="ECO:0000313" key="4">
    <source>
        <dbReference type="Proteomes" id="UP001606302"/>
    </source>
</evidence>
<feature type="compositionally biased region" description="Basic and acidic residues" evidence="1">
    <location>
        <begin position="442"/>
        <end position="460"/>
    </location>
</feature>
<feature type="region of interest" description="Disordered" evidence="1">
    <location>
        <begin position="414"/>
        <end position="460"/>
    </location>
</feature>
<dbReference type="RefSeq" id="WP_394514496.1">
    <property type="nucleotide sequence ID" value="NZ_JBIGHX010000012.1"/>
</dbReference>
<sequence length="679" mass="72690">MSAQHVLRWVGGQSFVAAPVNAVPTLLRFDSDDFMDRLLALLADAPQTLPSLVARPESWQRLGEPTPAPALAAPTSAPARALARRRGLLGFKRTVPAPAPTPMPAPVLPLKLFQPVHQRFYVAAAHLVCELPGLPTRVTTGGDKSGMLLRRLLPNGGEAAFVKTPGQPGRWHPVAAAGQPLPGEEWLPVFPLTYTAPDGHPRKLLAGLVPAARHDDFRFAPLAPPTPPGPADGLKALARMKLIAPWQGLIERARTAREAAGSKQVDKPWDDKQSVRDADAAKALPVLNDQLQESSWRLLQDMQEWLAATLPDVHAGLSSGSAPGEKAQALLTLLAGAVWGPAERAAVSAVLSTDVKVISSTAVVNLRQALVAIAQPGVSRDLDATEQPFPRGPGWAPFSFPLVVATAPNDATRPLAGPFNPWPEVDPPPGSAPLPPQVPPADAREQQRWRSDHAQREQERAQRRLESLYVAVAAAIDEAVAAGTVGAASAQAPDAARLAAELEATLKADTGTPRYVLRFVHQRCDCGPLHPAVMSDPSEAFELAGFFDTDAPLRPLRIALPFDTSPGGLRKYGKNSAFIMSDLLCGQMKRVRRLGFGDLVLSVLPWPFHKDLDVGEMAPCAKPEPGSNFGTICSLSIPIITIVAFILLIVIATLLDLIFRWLPFLMVCFPVPGLKGKKP</sequence>
<proteinExistence type="predicted"/>
<keyword evidence="2" id="KW-0472">Membrane</keyword>
<organism evidence="3 4">
    <name type="scientific">Pelomonas lactea</name>
    <dbReference type="NCBI Taxonomy" id="3299030"/>
    <lineage>
        <taxon>Bacteria</taxon>
        <taxon>Pseudomonadati</taxon>
        <taxon>Pseudomonadota</taxon>
        <taxon>Betaproteobacteria</taxon>
        <taxon>Burkholderiales</taxon>
        <taxon>Sphaerotilaceae</taxon>
        <taxon>Roseateles</taxon>
    </lineage>
</organism>